<dbReference type="Gene3D" id="1.20.1560.10">
    <property type="entry name" value="ABC transporter type 1, transmembrane domain"/>
    <property type="match status" value="1"/>
</dbReference>
<feature type="transmembrane region" description="Helical" evidence="10">
    <location>
        <begin position="395"/>
        <end position="416"/>
    </location>
</feature>
<dbReference type="GO" id="GO:0008233">
    <property type="term" value="F:peptidase activity"/>
    <property type="evidence" value="ECO:0007669"/>
    <property type="project" value="InterPro"/>
</dbReference>
<evidence type="ECO:0000259" key="13">
    <source>
        <dbReference type="PROSITE" id="PS50990"/>
    </source>
</evidence>
<dbReference type="SMART" id="SM00382">
    <property type="entry name" value="AAA"/>
    <property type="match status" value="1"/>
</dbReference>
<dbReference type="InterPro" id="IPR036640">
    <property type="entry name" value="ABC1_TM_sf"/>
</dbReference>
<dbReference type="GO" id="GO:0034040">
    <property type="term" value="F:ATPase-coupled lipid transmembrane transporter activity"/>
    <property type="evidence" value="ECO:0007669"/>
    <property type="project" value="TreeGrafter"/>
</dbReference>
<dbReference type="PANTHER" id="PTHR24221:SF248">
    <property type="entry name" value="ABC TRANSPORTER TRANSMEMBRANE REGION"/>
    <property type="match status" value="1"/>
</dbReference>
<feature type="domain" description="Peptidase C39" evidence="13">
    <location>
        <begin position="17"/>
        <end position="143"/>
    </location>
</feature>
<feature type="domain" description="ABC transporter" evidence="11">
    <location>
        <begin position="489"/>
        <end position="724"/>
    </location>
</feature>
<evidence type="ECO:0000313" key="15">
    <source>
        <dbReference type="Proteomes" id="UP000320948"/>
    </source>
</evidence>
<dbReference type="PROSITE" id="PS50990">
    <property type="entry name" value="PEPTIDASE_C39"/>
    <property type="match status" value="1"/>
</dbReference>
<evidence type="ECO:0000256" key="4">
    <source>
        <dbReference type="ARBA" id="ARBA00022475"/>
    </source>
</evidence>
<evidence type="ECO:0000259" key="12">
    <source>
        <dbReference type="PROSITE" id="PS50929"/>
    </source>
</evidence>
<organism evidence="14 15">
    <name type="scientific">Blastochloris viridis</name>
    <name type="common">Rhodopseudomonas viridis</name>
    <dbReference type="NCBI Taxonomy" id="1079"/>
    <lineage>
        <taxon>Bacteria</taxon>
        <taxon>Pseudomonadati</taxon>
        <taxon>Pseudomonadota</taxon>
        <taxon>Alphaproteobacteria</taxon>
        <taxon>Hyphomicrobiales</taxon>
        <taxon>Blastochloridaceae</taxon>
        <taxon>Blastochloris</taxon>
    </lineage>
</organism>
<dbReference type="InterPro" id="IPR017871">
    <property type="entry name" value="ABC_transporter-like_CS"/>
</dbReference>
<evidence type="ECO:0000256" key="6">
    <source>
        <dbReference type="ARBA" id="ARBA00022741"/>
    </source>
</evidence>
<evidence type="ECO:0000256" key="7">
    <source>
        <dbReference type="ARBA" id="ARBA00022840"/>
    </source>
</evidence>
<evidence type="ECO:0000313" key="14">
    <source>
        <dbReference type="EMBL" id="TKW61588.1"/>
    </source>
</evidence>
<keyword evidence="8 10" id="KW-1133">Transmembrane helix</keyword>
<dbReference type="Gene3D" id="3.90.70.10">
    <property type="entry name" value="Cysteine proteinases"/>
    <property type="match status" value="1"/>
</dbReference>
<keyword evidence="5 10" id="KW-0812">Transmembrane</keyword>
<dbReference type="PROSITE" id="PS00211">
    <property type="entry name" value="ABC_TRANSPORTER_1"/>
    <property type="match status" value="1"/>
</dbReference>
<accession>A0A6N4RET7</accession>
<reference evidence="14 15" key="1">
    <citation type="journal article" date="2017" name="Nat. Commun.">
        <title>In situ click chemistry generation of cyclooxygenase-2 inhibitors.</title>
        <authorList>
            <person name="Bhardwaj A."/>
            <person name="Kaur J."/>
            <person name="Wuest M."/>
            <person name="Wuest F."/>
        </authorList>
    </citation>
    <scope>NUCLEOTIDE SEQUENCE [LARGE SCALE GENOMIC DNA]</scope>
    <source>
        <strain evidence="14">S2_018_000_R2_106</strain>
    </source>
</reference>
<dbReference type="AlphaFoldDB" id="A0A6N4RET7"/>
<dbReference type="PANTHER" id="PTHR24221">
    <property type="entry name" value="ATP-BINDING CASSETTE SUB-FAMILY B"/>
    <property type="match status" value="1"/>
</dbReference>
<feature type="transmembrane region" description="Helical" evidence="10">
    <location>
        <begin position="283"/>
        <end position="307"/>
    </location>
</feature>
<feature type="domain" description="ABC transmembrane type-1" evidence="12">
    <location>
        <begin position="177"/>
        <end position="455"/>
    </location>
</feature>
<dbReference type="Proteomes" id="UP000320948">
    <property type="component" value="Unassembled WGS sequence"/>
</dbReference>
<dbReference type="FunFam" id="3.40.50.300:FF:000299">
    <property type="entry name" value="ABC transporter ATP-binding protein/permease"/>
    <property type="match status" value="1"/>
</dbReference>
<dbReference type="InterPro" id="IPR027417">
    <property type="entry name" value="P-loop_NTPase"/>
</dbReference>
<dbReference type="GO" id="GO:0006508">
    <property type="term" value="P:proteolysis"/>
    <property type="evidence" value="ECO:0007669"/>
    <property type="project" value="InterPro"/>
</dbReference>
<keyword evidence="6" id="KW-0547">Nucleotide-binding</keyword>
<dbReference type="SUPFAM" id="SSF90123">
    <property type="entry name" value="ABC transporter transmembrane region"/>
    <property type="match status" value="1"/>
</dbReference>
<dbReference type="InterPro" id="IPR005074">
    <property type="entry name" value="Peptidase_C39"/>
</dbReference>
<gene>
    <name evidence="14" type="ORF">DI628_02895</name>
</gene>
<dbReference type="Pfam" id="PF03412">
    <property type="entry name" value="Peptidase_C39"/>
    <property type="match status" value="1"/>
</dbReference>
<name>A0A6N4RET7_BLAVI</name>
<feature type="transmembrane region" description="Helical" evidence="10">
    <location>
        <begin position="206"/>
        <end position="224"/>
    </location>
</feature>
<keyword evidence="3" id="KW-0813">Transport</keyword>
<dbReference type="GO" id="GO:0005524">
    <property type="term" value="F:ATP binding"/>
    <property type="evidence" value="ECO:0007669"/>
    <property type="project" value="UniProtKB-KW"/>
</dbReference>
<dbReference type="InterPro" id="IPR017750">
    <property type="entry name" value="ATPase_T1SS"/>
</dbReference>
<dbReference type="Pfam" id="PF00005">
    <property type="entry name" value="ABC_tran"/>
    <property type="match status" value="1"/>
</dbReference>
<dbReference type="EMBL" id="VAFM01000001">
    <property type="protein sequence ID" value="TKW61588.1"/>
    <property type="molecule type" value="Genomic_DNA"/>
</dbReference>
<evidence type="ECO:0000259" key="11">
    <source>
        <dbReference type="PROSITE" id="PS50893"/>
    </source>
</evidence>
<evidence type="ECO:0000256" key="8">
    <source>
        <dbReference type="ARBA" id="ARBA00022989"/>
    </source>
</evidence>
<evidence type="ECO:0000256" key="5">
    <source>
        <dbReference type="ARBA" id="ARBA00022692"/>
    </source>
</evidence>
<dbReference type="InterPro" id="IPR011527">
    <property type="entry name" value="ABC1_TM_dom"/>
</dbReference>
<evidence type="ECO:0000256" key="2">
    <source>
        <dbReference type="ARBA" id="ARBA00005417"/>
    </source>
</evidence>
<evidence type="ECO:0000256" key="10">
    <source>
        <dbReference type="SAM" id="Phobius"/>
    </source>
</evidence>
<keyword evidence="9 10" id="KW-0472">Membrane</keyword>
<dbReference type="Pfam" id="PF00664">
    <property type="entry name" value="ABC_membrane"/>
    <property type="match status" value="1"/>
</dbReference>
<dbReference type="PROSITE" id="PS50893">
    <property type="entry name" value="ABC_TRANSPORTER_2"/>
    <property type="match status" value="1"/>
</dbReference>
<dbReference type="InterPro" id="IPR003439">
    <property type="entry name" value="ABC_transporter-like_ATP-bd"/>
</dbReference>
<comment type="similarity">
    <text evidence="2">Belongs to the ABC transporter superfamily.</text>
</comment>
<dbReference type="CDD" id="cd18587">
    <property type="entry name" value="ABC_6TM_LapB_like"/>
    <property type="match status" value="1"/>
</dbReference>
<dbReference type="Gene3D" id="3.40.50.300">
    <property type="entry name" value="P-loop containing nucleotide triphosphate hydrolases"/>
    <property type="match status" value="1"/>
</dbReference>
<dbReference type="InterPro" id="IPR039421">
    <property type="entry name" value="Type_1_exporter"/>
</dbReference>
<proteinExistence type="inferred from homology"/>
<protein>
    <submittedName>
        <fullName evidence="14">Type I secretion system permease/ATPase</fullName>
    </submittedName>
</protein>
<comment type="caution">
    <text evidence="14">The sequence shown here is derived from an EMBL/GenBank/DDBJ whole genome shotgun (WGS) entry which is preliminary data.</text>
</comment>
<sequence>MQTTPVAAPAATHTAYQDQSQDSLQGCLLWLVEHYRLSYSLTSLTAGLPLQKNRLTPELFSRAAGRAGFACRVVRRGVKDIRPEILPAVAMMNTGRAVILKQRIPNKDGADKFIIVDTFTGEETEFQNPESFLQVYAGTLILVKSTLRVQVSQELHSDAREWFWGTVREFKPIYYKVGIAAFIVNFIGLVSPLFSMNVYDRVVPNAGYATLWVLGIGALTAYVFDFVFRQLRAYFVDVAGKGADILLASKIYGKLLNVRMQQQPMSAGAMANQLRDYDSLREFFTSSTVVALVDVPFMLLFVLFIGILGGPLFLLPLVSIPIVLMVCTLLQNEMMSLSREIARESDMKHGHLVETINALENIKAIGSASHAQGVWEMLVGTTGRVASKIKFMNNLAMNFAAFSSNAIYVTLIMWGAYRVINGDMTTGALVACSMLVMRAMGPVAQVAGLYIRWNQTKVALETLTKFMQSPVERENGQRYVHHPVIGGEITFDNVSFAYPGSKLASLFRASFTIRPGERVGIIGRAGSGKSTIARLVLGLYEPQEGRVRIDGLDLNQLDVAELRQQVCYFPQNLHLFRGTLRENLLLASPGASDAELVQAVEVSGAYRLVRRHPLGLDLPVGERGELLSGGQRQAIGLARAVMRDGSIAIFDDPTSEMDATSENWVKDRLSKWMKNKTFIIITHRPSMLELVDRLIVVDDARIIADGPKDKILAQLGIRAPVAVNNPTE</sequence>
<dbReference type="NCBIfam" id="TIGR03375">
    <property type="entry name" value="type_I_sec_LssB"/>
    <property type="match status" value="1"/>
</dbReference>
<feature type="transmembrane region" description="Helical" evidence="10">
    <location>
        <begin position="173"/>
        <end position="194"/>
    </location>
</feature>
<dbReference type="GO" id="GO:0005886">
    <property type="term" value="C:plasma membrane"/>
    <property type="evidence" value="ECO:0007669"/>
    <property type="project" value="UniProtKB-SubCell"/>
</dbReference>
<dbReference type="CDD" id="cd03245">
    <property type="entry name" value="ABCC_bacteriocin_exporters"/>
    <property type="match status" value="1"/>
</dbReference>
<keyword evidence="4" id="KW-1003">Cell membrane</keyword>
<keyword evidence="7" id="KW-0067">ATP-binding</keyword>
<dbReference type="InterPro" id="IPR003593">
    <property type="entry name" value="AAA+_ATPase"/>
</dbReference>
<dbReference type="GO" id="GO:0016887">
    <property type="term" value="F:ATP hydrolysis activity"/>
    <property type="evidence" value="ECO:0007669"/>
    <property type="project" value="InterPro"/>
</dbReference>
<comment type="subcellular location">
    <subcellularLocation>
        <location evidence="1">Cell membrane</location>
        <topology evidence="1">Multi-pass membrane protein</topology>
    </subcellularLocation>
</comment>
<evidence type="ECO:0000256" key="1">
    <source>
        <dbReference type="ARBA" id="ARBA00004651"/>
    </source>
</evidence>
<feature type="transmembrane region" description="Helical" evidence="10">
    <location>
        <begin position="313"/>
        <end position="330"/>
    </location>
</feature>
<evidence type="ECO:0000256" key="3">
    <source>
        <dbReference type="ARBA" id="ARBA00022448"/>
    </source>
</evidence>
<dbReference type="GO" id="GO:0140359">
    <property type="term" value="F:ABC-type transporter activity"/>
    <property type="evidence" value="ECO:0007669"/>
    <property type="project" value="InterPro"/>
</dbReference>
<dbReference type="PROSITE" id="PS50929">
    <property type="entry name" value="ABC_TM1F"/>
    <property type="match status" value="1"/>
</dbReference>
<dbReference type="SUPFAM" id="SSF52540">
    <property type="entry name" value="P-loop containing nucleoside triphosphate hydrolases"/>
    <property type="match status" value="1"/>
</dbReference>
<evidence type="ECO:0000256" key="9">
    <source>
        <dbReference type="ARBA" id="ARBA00023136"/>
    </source>
</evidence>